<dbReference type="AlphaFoldDB" id="A0A432ZTK5"/>
<keyword evidence="3" id="KW-1185">Reference proteome</keyword>
<proteinExistence type="predicted"/>
<feature type="transmembrane region" description="Helical" evidence="1">
    <location>
        <begin position="7"/>
        <end position="26"/>
    </location>
</feature>
<evidence type="ECO:0000313" key="3">
    <source>
        <dbReference type="Proteomes" id="UP000287996"/>
    </source>
</evidence>
<name>A0A432ZTK5_9GAMM</name>
<evidence type="ECO:0000313" key="2">
    <source>
        <dbReference type="EMBL" id="RUO81264.1"/>
    </source>
</evidence>
<keyword evidence="1" id="KW-1133">Transmembrane helix</keyword>
<protein>
    <submittedName>
        <fullName evidence="2">Uncharacterized protein</fullName>
    </submittedName>
</protein>
<dbReference type="EMBL" id="PIQH01000001">
    <property type="protein sequence ID" value="RUO81264.1"/>
    <property type="molecule type" value="Genomic_DNA"/>
</dbReference>
<evidence type="ECO:0000256" key="1">
    <source>
        <dbReference type="SAM" id="Phobius"/>
    </source>
</evidence>
<comment type="caution">
    <text evidence="2">The sequence shown here is derived from an EMBL/GenBank/DDBJ whole genome shotgun (WGS) entry which is preliminary data.</text>
</comment>
<feature type="transmembrane region" description="Helical" evidence="1">
    <location>
        <begin position="46"/>
        <end position="65"/>
    </location>
</feature>
<keyword evidence="1" id="KW-0472">Membrane</keyword>
<accession>A0A432ZTK5</accession>
<dbReference type="Proteomes" id="UP000287996">
    <property type="component" value="Unassembled WGS sequence"/>
</dbReference>
<organism evidence="2 3">
    <name type="scientific">Idiomarina tyrosinivorans</name>
    <dbReference type="NCBI Taxonomy" id="1445662"/>
    <lineage>
        <taxon>Bacteria</taxon>
        <taxon>Pseudomonadati</taxon>
        <taxon>Pseudomonadota</taxon>
        <taxon>Gammaproteobacteria</taxon>
        <taxon>Alteromonadales</taxon>
        <taxon>Idiomarinaceae</taxon>
        <taxon>Idiomarina</taxon>
    </lineage>
</organism>
<sequence>MERLNYSFRWLPLVSLPVIYVVYRMLTSEDPLELIYGLNGEINFMQAFGAFGILIGGILLPFQVLSDLRTTVRFDEKAIYFTKGDKVREMRFSDIKGIKYPDSNFLRTYFTSVAIHLNSGKRKFIPVGFALTEDQLQRFTELAGRTR</sequence>
<gene>
    <name evidence="2" type="ORF">CWI84_00440</name>
</gene>
<reference evidence="2 3" key="1">
    <citation type="journal article" date="2011" name="Front. Microbiol.">
        <title>Genomic signatures of strain selection and enhancement in Bacillus atrophaeus var. globigii, a historical biowarfare simulant.</title>
        <authorList>
            <person name="Gibbons H.S."/>
            <person name="Broomall S.M."/>
            <person name="McNew L.A."/>
            <person name="Daligault H."/>
            <person name="Chapman C."/>
            <person name="Bruce D."/>
            <person name="Karavis M."/>
            <person name="Krepps M."/>
            <person name="McGregor P.A."/>
            <person name="Hong C."/>
            <person name="Park K.H."/>
            <person name="Akmal A."/>
            <person name="Feldman A."/>
            <person name="Lin J.S."/>
            <person name="Chang W.E."/>
            <person name="Higgs B.W."/>
            <person name="Demirev P."/>
            <person name="Lindquist J."/>
            <person name="Liem A."/>
            <person name="Fochler E."/>
            <person name="Read T.D."/>
            <person name="Tapia R."/>
            <person name="Johnson S."/>
            <person name="Bishop-Lilly K.A."/>
            <person name="Detter C."/>
            <person name="Han C."/>
            <person name="Sozhamannan S."/>
            <person name="Rosenzweig C.N."/>
            <person name="Skowronski E.W."/>
        </authorList>
    </citation>
    <scope>NUCLEOTIDE SEQUENCE [LARGE SCALE GENOMIC DNA]</scope>
    <source>
        <strain evidence="2 3">CC-PW-9</strain>
    </source>
</reference>
<keyword evidence="1" id="KW-0812">Transmembrane</keyword>